<proteinExistence type="predicted"/>
<evidence type="ECO:0000313" key="2">
    <source>
        <dbReference type="Proteomes" id="UP000235388"/>
    </source>
</evidence>
<dbReference type="AlphaFoldDB" id="A0A2N5SEC3"/>
<protein>
    <submittedName>
        <fullName evidence="1">Uncharacterized protein</fullName>
    </submittedName>
</protein>
<gene>
    <name evidence="1" type="ORF">PCANC_20426</name>
</gene>
<name>A0A2N5SEC3_9BASI</name>
<evidence type="ECO:0000313" key="1">
    <source>
        <dbReference type="EMBL" id="PLW11607.1"/>
    </source>
</evidence>
<keyword evidence="2" id="KW-1185">Reference proteome</keyword>
<accession>A0A2N5SEC3</accession>
<reference evidence="1 2" key="1">
    <citation type="submission" date="2017-11" db="EMBL/GenBank/DDBJ databases">
        <title>De novo assembly and phasing of dikaryotic genomes from two isolates of Puccinia coronata f. sp. avenae, the causal agent of oat crown rust.</title>
        <authorList>
            <person name="Miller M.E."/>
            <person name="Zhang Y."/>
            <person name="Omidvar V."/>
            <person name="Sperschneider J."/>
            <person name="Schwessinger B."/>
            <person name="Raley C."/>
            <person name="Palmer J.M."/>
            <person name="Garnica D."/>
            <person name="Upadhyaya N."/>
            <person name="Rathjen J."/>
            <person name="Taylor J.M."/>
            <person name="Park R.F."/>
            <person name="Dodds P.N."/>
            <person name="Hirsch C.D."/>
            <person name="Kianian S.F."/>
            <person name="Figueroa M."/>
        </authorList>
    </citation>
    <scope>NUCLEOTIDE SEQUENCE [LARGE SCALE GENOMIC DNA]</scope>
    <source>
        <strain evidence="1">12NC29</strain>
    </source>
</reference>
<sequence length="577" mass="67153">MAQESDGPKNYDFFVHFQSSLRDQLQSPFGSGGEPTEDDLEKKASALRSRYRFLEDLDKDTEEIYNKLTLQEETFTMHEITLADILVNDYVERKISKVELNSWKAATESLKDRLRLGLLNILESVEKQLKQRRWWSRLVDFFHYILRTARWKRRQISLKLRKLRSNVRESRNVFSDEESAAINSLSFLDYKGFDFSDGEMSLIQKMAEDRSHLTSADRQSITQISQLQVAQIQQKLYTLKAYFSQVGREFPDGANLNILKAVQELEHQMKILKEWSGDQIKLFNTLKRIKEANEIPQCLDGNTQSILRKVLDESLLSDGNNFYMKAYARLGVEIPEFSEVEKRTAEVLNWWYDHHKSDLFASTLRFVMNLPKDQQEVAKRYASDYDDIMDSGTRLVKHAELLDTAKNFIINERATLEEPPSKMLVEYARKGLQTLRDMDVRLSEEENSLLHGFKLPGERSLTHKEINKLAMDGFILEEGELSTYLHTLAIMLYNATTDQQLHSLAAFDEGIIDYRRLEESEKLSHRCHKLLDRVAEIKQNNLRLARARYNMIEADMKAFKSIQTLRVIGGLPVTHIS</sequence>
<dbReference type="Proteomes" id="UP000235388">
    <property type="component" value="Unassembled WGS sequence"/>
</dbReference>
<organism evidence="1 2">
    <name type="scientific">Puccinia coronata f. sp. avenae</name>
    <dbReference type="NCBI Taxonomy" id="200324"/>
    <lineage>
        <taxon>Eukaryota</taxon>
        <taxon>Fungi</taxon>
        <taxon>Dikarya</taxon>
        <taxon>Basidiomycota</taxon>
        <taxon>Pucciniomycotina</taxon>
        <taxon>Pucciniomycetes</taxon>
        <taxon>Pucciniales</taxon>
        <taxon>Pucciniaceae</taxon>
        <taxon>Puccinia</taxon>
    </lineage>
</organism>
<dbReference type="EMBL" id="PGCJ01001013">
    <property type="protein sequence ID" value="PLW11607.1"/>
    <property type="molecule type" value="Genomic_DNA"/>
</dbReference>
<dbReference type="OrthoDB" id="2510287at2759"/>
<comment type="caution">
    <text evidence="1">The sequence shown here is derived from an EMBL/GenBank/DDBJ whole genome shotgun (WGS) entry which is preliminary data.</text>
</comment>